<name>A0A1R1C3K8_PAEAM</name>
<comment type="caution">
    <text evidence="1">The sequence shown here is derived from an EMBL/GenBank/DDBJ whole genome shotgun (WGS) entry which is preliminary data.</text>
</comment>
<protein>
    <recommendedName>
        <fullName evidence="3">RiboL-PSP-HEPN domain-containing protein</fullName>
    </recommendedName>
</protein>
<gene>
    <name evidence="1" type="ORF">BK131_00900</name>
</gene>
<sequence length="234" mass="27011">MLKTDIQNLGNEAVNNIKELTIFAEASKYIYLSFMNSASNISEDDFQLKINFDVKIEDIVEQIQDNTITTKLYENGIIRAYGILEVYIQGIASLLVNKYPLKHVKNTPGLKLHDIFNANIQDMKQMHINNTINELTRSKNMYEVYSNLASPHNLDTSETTSFNVDIKNIYALRNLIAHRNCVIDSKFIDLYSHSSSLVEGEKLKIEYENMTSTVNKIYRFMKSIHKALNKKEWS</sequence>
<dbReference type="EMBL" id="MRTJ01000001">
    <property type="protein sequence ID" value="OMF16588.1"/>
    <property type="molecule type" value="Genomic_DNA"/>
</dbReference>
<accession>A0A1R1C3K8</accession>
<evidence type="ECO:0008006" key="3">
    <source>
        <dbReference type="Google" id="ProtNLM"/>
    </source>
</evidence>
<reference evidence="1 2" key="1">
    <citation type="submission" date="2016-11" db="EMBL/GenBank/DDBJ databases">
        <title>Paenibacillus species isolates.</title>
        <authorList>
            <person name="Beno S.M."/>
        </authorList>
    </citation>
    <scope>NUCLEOTIDE SEQUENCE [LARGE SCALE GENOMIC DNA]</scope>
    <source>
        <strain evidence="1 2">FSL H8-0246</strain>
    </source>
</reference>
<evidence type="ECO:0000313" key="1">
    <source>
        <dbReference type="EMBL" id="OMF16588.1"/>
    </source>
</evidence>
<evidence type="ECO:0000313" key="2">
    <source>
        <dbReference type="Proteomes" id="UP000187134"/>
    </source>
</evidence>
<dbReference type="Proteomes" id="UP000187134">
    <property type="component" value="Unassembled WGS sequence"/>
</dbReference>
<proteinExistence type="predicted"/>
<dbReference type="RefSeq" id="WP_076330113.1">
    <property type="nucleotide sequence ID" value="NZ_CP158833.1"/>
</dbReference>
<organism evidence="1 2">
    <name type="scientific">Paenibacillus amylolyticus</name>
    <dbReference type="NCBI Taxonomy" id="1451"/>
    <lineage>
        <taxon>Bacteria</taxon>
        <taxon>Bacillati</taxon>
        <taxon>Bacillota</taxon>
        <taxon>Bacilli</taxon>
        <taxon>Bacillales</taxon>
        <taxon>Paenibacillaceae</taxon>
        <taxon>Paenibacillus</taxon>
    </lineage>
</organism>
<dbReference type="AlphaFoldDB" id="A0A1R1C3K8"/>